<evidence type="ECO:0000313" key="3">
    <source>
        <dbReference type="Proteomes" id="UP000183557"/>
    </source>
</evidence>
<evidence type="ECO:0000256" key="1">
    <source>
        <dbReference type="SAM" id="Phobius"/>
    </source>
</evidence>
<feature type="transmembrane region" description="Helical" evidence="1">
    <location>
        <begin position="21"/>
        <end position="42"/>
    </location>
</feature>
<keyword evidence="1" id="KW-0472">Membrane</keyword>
<evidence type="ECO:0000313" key="2">
    <source>
        <dbReference type="EMBL" id="SFJ23781.1"/>
    </source>
</evidence>
<proteinExistence type="predicted"/>
<dbReference type="RefSeq" id="WP_075034871.1">
    <property type="nucleotide sequence ID" value="NZ_FOSB01000001.1"/>
</dbReference>
<dbReference type="EMBL" id="FOSB01000001">
    <property type="protein sequence ID" value="SFJ23781.1"/>
    <property type="molecule type" value="Genomic_DNA"/>
</dbReference>
<dbReference type="Proteomes" id="UP000183557">
    <property type="component" value="Unassembled WGS sequence"/>
</dbReference>
<accession>A0A1I3PR71</accession>
<name>A0A1I3PR71_HALDA</name>
<gene>
    <name evidence="2" type="ORF">SAMN04487936_101414</name>
</gene>
<evidence type="ECO:0008006" key="4">
    <source>
        <dbReference type="Google" id="ProtNLM"/>
    </source>
</evidence>
<sequence length="165" mass="18820">MILRKSVYRTLKEKKFQYAGVTVLLVLSVMLYVSLSIAISTLEERNSTFSADYKQETFHFVTGEEVTEDQLSSWEKEYDVTLEKRNSTDLTVDGATLRLFTETTEVNIPYISEGELPSQEGEVAHLKYSLKKTDITSETLLLLETLKQRSLGLSTCLIIFTWSSK</sequence>
<dbReference type="AlphaFoldDB" id="A0A1I3PR71"/>
<keyword evidence="1" id="KW-0812">Transmembrane</keyword>
<protein>
    <recommendedName>
        <fullName evidence="4">ABC transport system permease protein</fullName>
    </recommendedName>
</protein>
<reference evidence="3" key="1">
    <citation type="submission" date="2016-10" db="EMBL/GenBank/DDBJ databases">
        <authorList>
            <person name="Varghese N."/>
            <person name="Submissions S."/>
        </authorList>
    </citation>
    <scope>NUCLEOTIDE SEQUENCE [LARGE SCALE GENOMIC DNA]</scope>
    <source>
        <strain evidence="3">CGMCC 1.3704</strain>
    </source>
</reference>
<dbReference type="OrthoDB" id="2934570at2"/>
<keyword evidence="3" id="KW-1185">Reference proteome</keyword>
<organism evidence="2 3">
    <name type="scientific">Halobacillus dabanensis</name>
    <dbReference type="NCBI Taxonomy" id="240302"/>
    <lineage>
        <taxon>Bacteria</taxon>
        <taxon>Bacillati</taxon>
        <taxon>Bacillota</taxon>
        <taxon>Bacilli</taxon>
        <taxon>Bacillales</taxon>
        <taxon>Bacillaceae</taxon>
        <taxon>Halobacillus</taxon>
    </lineage>
</organism>
<keyword evidence="1" id="KW-1133">Transmembrane helix</keyword>